<gene>
    <name evidence="2" type="ORF">COY67_02600</name>
</gene>
<dbReference type="Proteomes" id="UP000228689">
    <property type="component" value="Unassembled WGS sequence"/>
</dbReference>
<name>A0A2M7RCP3_9BACT</name>
<sequence>MKKIIIASILIVISLTSLVFVYWWQRGDALLVQLLSNFQDDGRGSINQENIPPLTTQSELQAQENIKAFMNNSELTIQYISSSKNPSNFTIGKVASVDDAPHGVSGAWRIDTPAEWDRPVHAFQQSEYIDELCEVYEYEIDARNNQLVEVHVRYPEIIQELSLDEKKEKCNSLGSLYGSVRTETEIKNVAMTYLGRSIPRFDQLKPEFIYKSSKENPVNIAAAHEWIWQDTSYKLPEGLTGDVYNYPTIRIIVSSGGKLIYYFNSVGLFKN</sequence>
<feature type="transmembrane region" description="Helical" evidence="1">
    <location>
        <begin position="5"/>
        <end position="24"/>
    </location>
</feature>
<protein>
    <submittedName>
        <fullName evidence="2">Uncharacterized protein</fullName>
    </submittedName>
</protein>
<accession>A0A2M7RCP3</accession>
<keyword evidence="1" id="KW-1133">Transmembrane helix</keyword>
<organism evidence="2 3">
    <name type="scientific">Candidatus Komeilibacteria bacterium CG_4_10_14_0_8_um_filter_37_78</name>
    <dbReference type="NCBI Taxonomy" id="1974471"/>
    <lineage>
        <taxon>Bacteria</taxon>
        <taxon>Candidatus Komeiliibacteriota</taxon>
    </lineage>
</organism>
<evidence type="ECO:0000256" key="1">
    <source>
        <dbReference type="SAM" id="Phobius"/>
    </source>
</evidence>
<proteinExistence type="predicted"/>
<dbReference type="EMBL" id="PFMC01000066">
    <property type="protein sequence ID" value="PIY94367.1"/>
    <property type="molecule type" value="Genomic_DNA"/>
</dbReference>
<evidence type="ECO:0000313" key="2">
    <source>
        <dbReference type="EMBL" id="PIY94367.1"/>
    </source>
</evidence>
<keyword evidence="1" id="KW-0812">Transmembrane</keyword>
<dbReference type="AlphaFoldDB" id="A0A2M7RCP3"/>
<reference evidence="3" key="1">
    <citation type="submission" date="2017-09" db="EMBL/GenBank/DDBJ databases">
        <title>Depth-based differentiation of microbial function through sediment-hosted aquifers and enrichment of novel symbionts in the deep terrestrial subsurface.</title>
        <authorList>
            <person name="Probst A.J."/>
            <person name="Ladd B."/>
            <person name="Jarett J.K."/>
            <person name="Geller-Mcgrath D.E."/>
            <person name="Sieber C.M.K."/>
            <person name="Emerson J.B."/>
            <person name="Anantharaman K."/>
            <person name="Thomas B.C."/>
            <person name="Malmstrom R."/>
            <person name="Stieglmeier M."/>
            <person name="Klingl A."/>
            <person name="Woyke T."/>
            <person name="Ryan C.M."/>
            <person name="Banfield J.F."/>
        </authorList>
    </citation>
    <scope>NUCLEOTIDE SEQUENCE [LARGE SCALE GENOMIC DNA]</scope>
</reference>
<evidence type="ECO:0000313" key="3">
    <source>
        <dbReference type="Proteomes" id="UP000228689"/>
    </source>
</evidence>
<keyword evidence="1" id="KW-0472">Membrane</keyword>
<comment type="caution">
    <text evidence="2">The sequence shown here is derived from an EMBL/GenBank/DDBJ whole genome shotgun (WGS) entry which is preliminary data.</text>
</comment>